<proteinExistence type="predicted"/>
<reference evidence="1" key="1">
    <citation type="submission" date="2021-06" db="EMBL/GenBank/DDBJ databases">
        <authorList>
            <person name="Kallberg Y."/>
            <person name="Tangrot J."/>
            <person name="Rosling A."/>
        </authorList>
    </citation>
    <scope>NUCLEOTIDE SEQUENCE</scope>
    <source>
        <strain evidence="1">UK204</strain>
    </source>
</reference>
<dbReference type="EMBL" id="CAJVPQ010007005">
    <property type="protein sequence ID" value="CAG8691880.1"/>
    <property type="molecule type" value="Genomic_DNA"/>
</dbReference>
<accession>A0A9N9ETT9</accession>
<evidence type="ECO:0000313" key="1">
    <source>
        <dbReference type="EMBL" id="CAG8691880.1"/>
    </source>
</evidence>
<dbReference type="Proteomes" id="UP000789570">
    <property type="component" value="Unassembled WGS sequence"/>
</dbReference>
<organism evidence="1 2">
    <name type="scientific">Funneliformis caledonium</name>
    <dbReference type="NCBI Taxonomy" id="1117310"/>
    <lineage>
        <taxon>Eukaryota</taxon>
        <taxon>Fungi</taxon>
        <taxon>Fungi incertae sedis</taxon>
        <taxon>Mucoromycota</taxon>
        <taxon>Glomeromycotina</taxon>
        <taxon>Glomeromycetes</taxon>
        <taxon>Glomerales</taxon>
        <taxon>Glomeraceae</taxon>
        <taxon>Funneliformis</taxon>
    </lineage>
</organism>
<name>A0A9N9ETT9_9GLOM</name>
<comment type="caution">
    <text evidence="1">The sequence shown here is derived from an EMBL/GenBank/DDBJ whole genome shotgun (WGS) entry which is preliminary data.</text>
</comment>
<protein>
    <submittedName>
        <fullName evidence="1">10806_t:CDS:1</fullName>
    </submittedName>
</protein>
<gene>
    <name evidence="1" type="ORF">FCALED_LOCUS13004</name>
</gene>
<keyword evidence="2" id="KW-1185">Reference proteome</keyword>
<sequence length="59" mass="6889">KHQLEIKKPGLPKSKKFEAVTDFTQDEDQGILEELTDFAQDEDQRLLLRDANYQLKNAK</sequence>
<dbReference type="AlphaFoldDB" id="A0A9N9ETT9"/>
<evidence type="ECO:0000313" key="2">
    <source>
        <dbReference type="Proteomes" id="UP000789570"/>
    </source>
</evidence>
<feature type="non-terminal residue" evidence="1">
    <location>
        <position position="1"/>
    </location>
</feature>